<dbReference type="EMBL" id="BARW01035999">
    <property type="protein sequence ID" value="GAJ24122.1"/>
    <property type="molecule type" value="Genomic_DNA"/>
</dbReference>
<dbReference type="PANTHER" id="PTHR35561:SF1">
    <property type="entry name" value="RNA 2',3'-CYCLIC PHOSPHODIESTERASE"/>
    <property type="match status" value="1"/>
</dbReference>
<dbReference type="SUPFAM" id="SSF55144">
    <property type="entry name" value="LigT-like"/>
    <property type="match status" value="1"/>
</dbReference>
<protein>
    <recommendedName>
        <fullName evidence="2">Phosphoesterase HXTX domain-containing protein</fullName>
    </recommendedName>
</protein>
<dbReference type="InterPro" id="IPR009097">
    <property type="entry name" value="Cyclic_Pdiesterase"/>
</dbReference>
<dbReference type="GO" id="GO:0004113">
    <property type="term" value="F:2',3'-cyclic-nucleotide 3'-phosphodiesterase activity"/>
    <property type="evidence" value="ECO:0007669"/>
    <property type="project" value="InterPro"/>
</dbReference>
<feature type="domain" description="Phosphoesterase HXTX" evidence="2">
    <location>
        <begin position="7"/>
        <end position="58"/>
    </location>
</feature>
<dbReference type="InterPro" id="IPR014051">
    <property type="entry name" value="Phosphoesterase_HXTX"/>
</dbReference>
<evidence type="ECO:0000313" key="3">
    <source>
        <dbReference type="EMBL" id="GAJ24122.1"/>
    </source>
</evidence>
<dbReference type="Gene3D" id="3.90.1140.10">
    <property type="entry name" value="Cyclic phosphodiesterase"/>
    <property type="match status" value="1"/>
</dbReference>
<evidence type="ECO:0000256" key="1">
    <source>
        <dbReference type="ARBA" id="ARBA00022801"/>
    </source>
</evidence>
<keyword evidence="1" id="KW-0378">Hydrolase</keyword>
<dbReference type="PANTHER" id="PTHR35561">
    <property type="entry name" value="RNA 2',3'-CYCLIC PHOSPHODIESTERASE"/>
    <property type="match status" value="1"/>
</dbReference>
<reference evidence="3" key="1">
    <citation type="journal article" date="2014" name="Front. Microbiol.">
        <title>High frequency of phylogenetically diverse reductive dehalogenase-homologous genes in deep subseafloor sedimentary metagenomes.</title>
        <authorList>
            <person name="Kawai M."/>
            <person name="Futagami T."/>
            <person name="Toyoda A."/>
            <person name="Takaki Y."/>
            <person name="Nishi S."/>
            <person name="Hori S."/>
            <person name="Arai W."/>
            <person name="Tsubouchi T."/>
            <person name="Morono Y."/>
            <person name="Uchiyama I."/>
            <person name="Ito T."/>
            <person name="Fujiyama A."/>
            <person name="Inagaki F."/>
            <person name="Takami H."/>
        </authorList>
    </citation>
    <scope>NUCLEOTIDE SEQUENCE</scope>
    <source>
        <strain evidence="3">Expedition CK06-06</strain>
    </source>
</reference>
<dbReference type="InterPro" id="IPR004175">
    <property type="entry name" value="RNA_CPDase"/>
</dbReference>
<dbReference type="GO" id="GO:0008664">
    <property type="term" value="F:RNA 2',3'-cyclic 3'-phosphodiesterase activity"/>
    <property type="evidence" value="ECO:0007669"/>
    <property type="project" value="InterPro"/>
</dbReference>
<name>X1VT83_9ZZZZ</name>
<proteinExistence type="predicted"/>
<organism evidence="3">
    <name type="scientific">marine sediment metagenome</name>
    <dbReference type="NCBI Taxonomy" id="412755"/>
    <lineage>
        <taxon>unclassified sequences</taxon>
        <taxon>metagenomes</taxon>
        <taxon>ecological metagenomes</taxon>
    </lineage>
</organism>
<gene>
    <name evidence="3" type="ORF">S12H4_56012</name>
</gene>
<evidence type="ECO:0000259" key="2">
    <source>
        <dbReference type="Pfam" id="PF02834"/>
    </source>
</evidence>
<feature type="non-terminal residue" evidence="3">
    <location>
        <position position="61"/>
    </location>
</feature>
<accession>X1VT83</accession>
<dbReference type="AlphaFoldDB" id="X1VT83"/>
<dbReference type="Pfam" id="PF02834">
    <property type="entry name" value="LigT_PEase"/>
    <property type="match status" value="1"/>
</dbReference>
<sequence>MRTFLAVEIPGHIRKKITNFIEKEKNKGLPIKWVKFENLHITLKFLGEIDENKKQEIIPVI</sequence>
<comment type="caution">
    <text evidence="3">The sequence shown here is derived from an EMBL/GenBank/DDBJ whole genome shotgun (WGS) entry which is preliminary data.</text>
</comment>